<dbReference type="NCBIfam" id="TIGR04031">
    <property type="entry name" value="Htur_1727_fam"/>
    <property type="match status" value="1"/>
</dbReference>
<dbReference type="EMBL" id="QMDX01000003">
    <property type="protein sequence ID" value="TSD14909.1"/>
    <property type="molecule type" value="Genomic_DNA"/>
</dbReference>
<proteinExistence type="predicted"/>
<reference evidence="2 3" key="1">
    <citation type="submission" date="2018-06" db="EMBL/GenBank/DDBJ databases">
        <title>Natronomonas sp. F16-60 a new haloarchaeon isolated from a solar saltern of Isla Cristina, Huelva, Spain.</title>
        <authorList>
            <person name="Duran-Viseras A."/>
            <person name="Sanchez-Porro C."/>
            <person name="Ventosa A."/>
        </authorList>
    </citation>
    <scope>NUCLEOTIDE SEQUENCE [LARGE SCALE GENOMIC DNA]</scope>
    <source>
        <strain evidence="2 3">F16-60</strain>
    </source>
</reference>
<gene>
    <name evidence="2" type="ORF">DP107_07590</name>
</gene>
<evidence type="ECO:0000313" key="3">
    <source>
        <dbReference type="Proteomes" id="UP000319894"/>
    </source>
</evidence>
<dbReference type="Gene3D" id="3.10.20.520">
    <property type="entry name" value="Phenylacetic acid degradation B"/>
    <property type="match status" value="1"/>
</dbReference>
<organism evidence="2 3">
    <name type="scientific">Haloglomus irregulare</name>
    <dbReference type="NCBI Taxonomy" id="2234134"/>
    <lineage>
        <taxon>Archaea</taxon>
        <taxon>Methanobacteriati</taxon>
        <taxon>Methanobacteriota</taxon>
        <taxon>Stenosarchaea group</taxon>
        <taxon>Halobacteria</taxon>
        <taxon>Halobacteriales</taxon>
        <taxon>Natronomonadaceae</taxon>
        <taxon>Haloglomus</taxon>
    </lineage>
</organism>
<dbReference type="InterPro" id="IPR023976">
    <property type="entry name" value="CHP04031_Htur1727"/>
</dbReference>
<feature type="compositionally biased region" description="Basic and acidic residues" evidence="1">
    <location>
        <begin position="1"/>
        <end position="13"/>
    </location>
</feature>
<protein>
    <submittedName>
        <fullName evidence="2">RSAM-partnered protein</fullName>
    </submittedName>
</protein>
<keyword evidence="3" id="KW-1185">Reference proteome</keyword>
<feature type="region of interest" description="Disordered" evidence="1">
    <location>
        <begin position="1"/>
        <end position="25"/>
    </location>
</feature>
<comment type="caution">
    <text evidence="2">The sequence shown here is derived from an EMBL/GenBank/DDBJ whole genome shotgun (WGS) entry which is preliminary data.</text>
</comment>
<dbReference type="InterPro" id="IPR038693">
    <property type="entry name" value="PaaB_sf"/>
</dbReference>
<sequence length="105" mass="11565">MTDETDRTPDTDGRPAWTVVDAPRADDQPEWELFVHESPTDPLRHAGSVTAPTADLAHEQATLLFPDATTLWCCPAAEVTRFTRRSLGADYLEDDDDAEDAGEHA</sequence>
<evidence type="ECO:0000313" key="2">
    <source>
        <dbReference type="EMBL" id="TSD14909.1"/>
    </source>
</evidence>
<dbReference type="InParanoid" id="A0A554NC05"/>
<accession>A0A554NC05</accession>
<name>A0A554NC05_9EURY</name>
<dbReference type="AlphaFoldDB" id="A0A554NC05"/>
<dbReference type="OrthoDB" id="168567at2157"/>
<dbReference type="Proteomes" id="UP000319894">
    <property type="component" value="Unassembled WGS sequence"/>
</dbReference>
<evidence type="ECO:0000256" key="1">
    <source>
        <dbReference type="SAM" id="MobiDB-lite"/>
    </source>
</evidence>